<dbReference type="PANTHER" id="PTHR30154">
    <property type="entry name" value="LEUCINE-RESPONSIVE REGULATORY PROTEIN"/>
    <property type="match status" value="1"/>
</dbReference>
<evidence type="ECO:0000313" key="5">
    <source>
        <dbReference type="EMBL" id="GLQ34701.1"/>
    </source>
</evidence>
<dbReference type="InterPro" id="IPR036390">
    <property type="entry name" value="WH_DNA-bd_sf"/>
</dbReference>
<dbReference type="InterPro" id="IPR019887">
    <property type="entry name" value="Tscrpt_reg_AsnC/Lrp_C"/>
</dbReference>
<evidence type="ECO:0000256" key="3">
    <source>
        <dbReference type="ARBA" id="ARBA00023163"/>
    </source>
</evidence>
<reference evidence="6" key="1">
    <citation type="journal article" date="2019" name="Int. J. Syst. Evol. Microbiol.">
        <title>The Global Catalogue of Microorganisms (GCM) 10K type strain sequencing project: providing services to taxonomists for standard genome sequencing and annotation.</title>
        <authorList>
            <consortium name="The Broad Institute Genomics Platform"/>
            <consortium name="The Broad Institute Genome Sequencing Center for Infectious Disease"/>
            <person name="Wu L."/>
            <person name="Ma J."/>
        </authorList>
    </citation>
    <scope>NUCLEOTIDE SEQUENCE [LARGE SCALE GENOMIC DNA]</scope>
    <source>
        <strain evidence="6">NBRC 110140</strain>
    </source>
</reference>
<dbReference type="Gene3D" id="1.10.10.10">
    <property type="entry name" value="Winged helix-like DNA-binding domain superfamily/Winged helix DNA-binding domain"/>
    <property type="match status" value="1"/>
</dbReference>
<organism evidence="5 6">
    <name type="scientific">Amylibacter marinus</name>
    <dbReference type="NCBI Taxonomy" id="1475483"/>
    <lineage>
        <taxon>Bacteria</taxon>
        <taxon>Pseudomonadati</taxon>
        <taxon>Pseudomonadota</taxon>
        <taxon>Alphaproteobacteria</taxon>
        <taxon>Rhodobacterales</taxon>
        <taxon>Paracoccaceae</taxon>
        <taxon>Amylibacter</taxon>
    </lineage>
</organism>
<dbReference type="InterPro" id="IPR019888">
    <property type="entry name" value="Tscrpt_reg_AsnC-like"/>
</dbReference>
<gene>
    <name evidence="5" type="ORF">GCM10007939_09840</name>
</gene>
<dbReference type="PROSITE" id="PS50956">
    <property type="entry name" value="HTH_ASNC_2"/>
    <property type="match status" value="1"/>
</dbReference>
<dbReference type="SMART" id="SM00344">
    <property type="entry name" value="HTH_ASNC"/>
    <property type="match status" value="1"/>
</dbReference>
<dbReference type="PRINTS" id="PR00033">
    <property type="entry name" value="HTHASNC"/>
</dbReference>
<comment type="caution">
    <text evidence="5">The sequence shown here is derived from an EMBL/GenBank/DDBJ whole genome shotgun (WGS) entry which is preliminary data.</text>
</comment>
<keyword evidence="1" id="KW-0805">Transcription regulation</keyword>
<evidence type="ECO:0000259" key="4">
    <source>
        <dbReference type="PROSITE" id="PS50956"/>
    </source>
</evidence>
<evidence type="ECO:0000313" key="6">
    <source>
        <dbReference type="Proteomes" id="UP001156694"/>
    </source>
</evidence>
<keyword evidence="6" id="KW-1185">Reference proteome</keyword>
<dbReference type="RefSeq" id="WP_284376606.1">
    <property type="nucleotide sequence ID" value="NZ_BSNN01000002.1"/>
</dbReference>
<proteinExistence type="predicted"/>
<feature type="domain" description="HTH asnC-type" evidence="4">
    <location>
        <begin position="5"/>
        <end position="66"/>
    </location>
</feature>
<dbReference type="InterPro" id="IPR011991">
    <property type="entry name" value="ArsR-like_HTH"/>
</dbReference>
<dbReference type="Gene3D" id="3.30.70.920">
    <property type="match status" value="1"/>
</dbReference>
<protein>
    <submittedName>
        <fullName evidence="5">ArsR family transcriptional regulator</fullName>
    </submittedName>
</protein>
<sequence length="153" mass="17571">MSVKLDDIDLGILRLLQKDANLSIDTISERVALSRNACWRRIKQYEEVGLIQQRVALLDADQLNLSLVVMVMIRAASHGKEWMDQFHRVICHMPEVVGAYRMTGDLDYILRVRVSDIAAYDRFYKTLTERIEIGDVSASFVMEELKEGTELPI</sequence>
<dbReference type="CDD" id="cd00090">
    <property type="entry name" value="HTH_ARSR"/>
    <property type="match status" value="1"/>
</dbReference>
<dbReference type="Pfam" id="PF01037">
    <property type="entry name" value="AsnC_trans_reg"/>
    <property type="match status" value="1"/>
</dbReference>
<dbReference type="EMBL" id="BSNN01000002">
    <property type="protein sequence ID" value="GLQ34701.1"/>
    <property type="molecule type" value="Genomic_DNA"/>
</dbReference>
<evidence type="ECO:0000256" key="1">
    <source>
        <dbReference type="ARBA" id="ARBA00023015"/>
    </source>
</evidence>
<dbReference type="InterPro" id="IPR000485">
    <property type="entry name" value="AsnC-type_HTH_dom"/>
</dbReference>
<dbReference type="SUPFAM" id="SSF54909">
    <property type="entry name" value="Dimeric alpha+beta barrel"/>
    <property type="match status" value="1"/>
</dbReference>
<dbReference type="SUPFAM" id="SSF46785">
    <property type="entry name" value="Winged helix' DNA-binding domain"/>
    <property type="match status" value="1"/>
</dbReference>
<dbReference type="Pfam" id="PF13412">
    <property type="entry name" value="HTH_24"/>
    <property type="match status" value="1"/>
</dbReference>
<evidence type="ECO:0000256" key="2">
    <source>
        <dbReference type="ARBA" id="ARBA00023125"/>
    </source>
</evidence>
<dbReference type="InterPro" id="IPR036388">
    <property type="entry name" value="WH-like_DNA-bd_sf"/>
</dbReference>
<keyword evidence="2" id="KW-0238">DNA-binding</keyword>
<dbReference type="PANTHER" id="PTHR30154:SF17">
    <property type="entry name" value="DNA-BINDING TRANSCRIPTIONAL ACTIVATOR DECR"/>
    <property type="match status" value="1"/>
</dbReference>
<dbReference type="InterPro" id="IPR011008">
    <property type="entry name" value="Dimeric_a/b-barrel"/>
</dbReference>
<accession>A0ABQ5VU66</accession>
<name>A0ABQ5VU66_9RHOB</name>
<dbReference type="Proteomes" id="UP001156694">
    <property type="component" value="Unassembled WGS sequence"/>
</dbReference>
<keyword evidence="3" id="KW-0804">Transcription</keyword>